<name>A0A6J5MBX3_9CAUD</name>
<sequence>MSADTLDELFDKIRKEYNSQVEFLFQRYRDVKLGKLEFQSDGDEDSAESELLIHYSRSMSEAEIKHLASFKSMNLRNEGLRVSTFLRNNPEIRKNILQEFWEDND</sequence>
<reference evidence="1" key="1">
    <citation type="submission" date="2020-04" db="EMBL/GenBank/DDBJ databases">
        <authorList>
            <person name="Chiriac C."/>
            <person name="Salcher M."/>
            <person name="Ghai R."/>
            <person name="Kavagutti S V."/>
        </authorList>
    </citation>
    <scope>NUCLEOTIDE SEQUENCE</scope>
</reference>
<accession>A0A6J5MBX3</accession>
<evidence type="ECO:0000313" key="1">
    <source>
        <dbReference type="EMBL" id="CAB4142610.1"/>
    </source>
</evidence>
<dbReference type="EMBL" id="LR796415">
    <property type="protein sequence ID" value="CAB4142610.1"/>
    <property type="molecule type" value="Genomic_DNA"/>
</dbReference>
<organism evidence="1">
    <name type="scientific">uncultured Caudovirales phage</name>
    <dbReference type="NCBI Taxonomy" id="2100421"/>
    <lineage>
        <taxon>Viruses</taxon>
        <taxon>Duplodnaviria</taxon>
        <taxon>Heunggongvirae</taxon>
        <taxon>Uroviricota</taxon>
        <taxon>Caudoviricetes</taxon>
        <taxon>Peduoviridae</taxon>
        <taxon>Maltschvirus</taxon>
        <taxon>Maltschvirus maltsch</taxon>
    </lineage>
</organism>
<protein>
    <submittedName>
        <fullName evidence="1">Uncharacterized protein</fullName>
    </submittedName>
</protein>
<gene>
    <name evidence="1" type="ORF">UFOVP434_23</name>
</gene>
<proteinExistence type="predicted"/>